<dbReference type="PROSITE" id="PS00062">
    <property type="entry name" value="ALDOKETO_REDUCTASE_2"/>
    <property type="match status" value="1"/>
</dbReference>
<feature type="active site" description="Proton donor" evidence="4">
    <location>
        <position position="50"/>
    </location>
</feature>
<dbReference type="PANTHER" id="PTHR43827">
    <property type="entry name" value="2,5-DIKETO-D-GLUCONIC ACID REDUCTASE"/>
    <property type="match status" value="1"/>
</dbReference>
<dbReference type="CDD" id="cd19136">
    <property type="entry name" value="AKR_DrGR-like"/>
    <property type="match status" value="1"/>
</dbReference>
<evidence type="ECO:0000256" key="2">
    <source>
        <dbReference type="ARBA" id="ARBA00022857"/>
    </source>
</evidence>
<dbReference type="InterPro" id="IPR023210">
    <property type="entry name" value="NADP_OxRdtase_dom"/>
</dbReference>
<evidence type="ECO:0000259" key="7">
    <source>
        <dbReference type="Pfam" id="PF00248"/>
    </source>
</evidence>
<protein>
    <recommendedName>
        <fullName evidence="7">NADP-dependent oxidoreductase domain-containing protein</fullName>
    </recommendedName>
</protein>
<reference evidence="8" key="1">
    <citation type="submission" date="2021-06" db="EMBL/GenBank/DDBJ databases">
        <authorList>
            <consortium name="DOE Joint Genome Institute"/>
            <person name="Mondo S.J."/>
            <person name="Amses K.R."/>
            <person name="Simmons D.R."/>
            <person name="Longcore J.E."/>
            <person name="Seto K."/>
            <person name="Alves G.H."/>
            <person name="Bonds A.E."/>
            <person name="Quandt C.A."/>
            <person name="Davis W.J."/>
            <person name="Chang Y."/>
            <person name="Letcher P.M."/>
            <person name="Powell M.J."/>
            <person name="Kuo A."/>
            <person name="Labutti K."/>
            <person name="Pangilinan J."/>
            <person name="Andreopoulos W."/>
            <person name="Tritt A."/>
            <person name="Riley R."/>
            <person name="Hundley H."/>
            <person name="Johnson J."/>
            <person name="Lipzen A."/>
            <person name="Barry K."/>
            <person name="Berbee M.L."/>
            <person name="Buchler N.E."/>
            <person name="Grigoriev I.V."/>
            <person name="Spatafora J.W."/>
            <person name="Stajich J.E."/>
            <person name="James T.Y."/>
        </authorList>
    </citation>
    <scope>NUCLEOTIDE SEQUENCE</scope>
    <source>
        <strain evidence="8">AG</strain>
    </source>
</reference>
<dbReference type="FunFam" id="3.20.20.100:FF:000002">
    <property type="entry name" value="2,5-diketo-D-gluconic acid reductase A"/>
    <property type="match status" value="1"/>
</dbReference>
<feature type="binding site" evidence="5">
    <location>
        <position position="107"/>
    </location>
    <ligand>
        <name>substrate</name>
    </ligand>
</feature>
<dbReference type="InterPro" id="IPR020471">
    <property type="entry name" value="AKR"/>
</dbReference>
<evidence type="ECO:0000313" key="9">
    <source>
        <dbReference type="Proteomes" id="UP001206595"/>
    </source>
</evidence>
<dbReference type="PRINTS" id="PR00069">
    <property type="entry name" value="ALDKETRDTASE"/>
</dbReference>
<dbReference type="Gene3D" id="3.20.20.100">
    <property type="entry name" value="NADP-dependent oxidoreductase domain"/>
    <property type="match status" value="1"/>
</dbReference>
<name>A0AAD5HEI1_UMBRA</name>
<proteinExistence type="inferred from homology"/>
<organism evidence="8 9">
    <name type="scientific">Umbelopsis ramanniana AG</name>
    <dbReference type="NCBI Taxonomy" id="1314678"/>
    <lineage>
        <taxon>Eukaryota</taxon>
        <taxon>Fungi</taxon>
        <taxon>Fungi incertae sedis</taxon>
        <taxon>Mucoromycota</taxon>
        <taxon>Mucoromycotina</taxon>
        <taxon>Umbelopsidomycetes</taxon>
        <taxon>Umbelopsidales</taxon>
        <taxon>Umbelopsidaceae</taxon>
        <taxon>Umbelopsis</taxon>
    </lineage>
</organism>
<evidence type="ECO:0000256" key="4">
    <source>
        <dbReference type="PIRSR" id="PIRSR000097-1"/>
    </source>
</evidence>
<feature type="site" description="Lowers pKa of active site Tyr" evidence="6">
    <location>
        <position position="74"/>
    </location>
</feature>
<dbReference type="PANTHER" id="PTHR43827:SF3">
    <property type="entry name" value="NADP-DEPENDENT OXIDOREDUCTASE DOMAIN-CONTAINING PROTEIN"/>
    <property type="match status" value="1"/>
</dbReference>
<evidence type="ECO:0000256" key="6">
    <source>
        <dbReference type="PIRSR" id="PIRSR000097-3"/>
    </source>
</evidence>
<sequence length="285" mass="32375">MAHSFLTSNGVLIPAIGLGTFRIKGEKAEKVVKYAIEQCQYKLIDTAGIYRNEVAIGNALTELSCREDIFLTSKLSPHFQGYEEALKAYQKSLDDLQVTYLDLYLIHWPGKSGQKVENPNNKIARDGSWKALVELYQNGKVRAIGVSNYTVRHLEELESSGMIMPHVVQNEYHPLLAKDPVVRWCQSRGIVFQSYSTLGEGHLITNAEQYPVLTALAQKYRTTISQLVLRWSIQHGVPVVPKSTNEDHIRQNLELYNFQISDDDMSTIDDLHSGHKFCWDSKDVY</sequence>
<keyword evidence="9" id="KW-1185">Reference proteome</keyword>
<evidence type="ECO:0000256" key="5">
    <source>
        <dbReference type="PIRSR" id="PIRSR000097-2"/>
    </source>
</evidence>
<dbReference type="GO" id="GO:0016616">
    <property type="term" value="F:oxidoreductase activity, acting on the CH-OH group of donors, NAD or NADP as acceptor"/>
    <property type="evidence" value="ECO:0007669"/>
    <property type="project" value="UniProtKB-ARBA"/>
</dbReference>
<dbReference type="GeneID" id="75914497"/>
<dbReference type="PIRSF" id="PIRSF000097">
    <property type="entry name" value="AKR"/>
    <property type="match status" value="1"/>
</dbReference>
<evidence type="ECO:0000256" key="3">
    <source>
        <dbReference type="ARBA" id="ARBA00023002"/>
    </source>
</evidence>
<evidence type="ECO:0000313" key="8">
    <source>
        <dbReference type="EMBL" id="KAI8579616.1"/>
    </source>
</evidence>
<dbReference type="Proteomes" id="UP001206595">
    <property type="component" value="Unassembled WGS sequence"/>
</dbReference>
<gene>
    <name evidence="8" type="ORF">K450DRAFT_241838</name>
</gene>
<evidence type="ECO:0000256" key="1">
    <source>
        <dbReference type="ARBA" id="ARBA00007905"/>
    </source>
</evidence>
<dbReference type="InterPro" id="IPR036812">
    <property type="entry name" value="NAD(P)_OxRdtase_dom_sf"/>
</dbReference>
<dbReference type="AlphaFoldDB" id="A0AAD5HEI1"/>
<comment type="caution">
    <text evidence="8">The sequence shown here is derived from an EMBL/GenBank/DDBJ whole genome shotgun (WGS) entry which is preliminary data.</text>
</comment>
<keyword evidence="2" id="KW-0521">NADP</keyword>
<feature type="domain" description="NADP-dependent oxidoreductase" evidence="7">
    <location>
        <begin position="16"/>
        <end position="271"/>
    </location>
</feature>
<reference evidence="8" key="2">
    <citation type="journal article" date="2022" name="Proc. Natl. Acad. Sci. U.S.A.">
        <title>Diploid-dominant life cycles characterize the early evolution of Fungi.</title>
        <authorList>
            <person name="Amses K.R."/>
            <person name="Simmons D.R."/>
            <person name="Longcore J.E."/>
            <person name="Mondo S.J."/>
            <person name="Seto K."/>
            <person name="Jeronimo G.H."/>
            <person name="Bonds A.E."/>
            <person name="Quandt C.A."/>
            <person name="Davis W.J."/>
            <person name="Chang Y."/>
            <person name="Federici B.A."/>
            <person name="Kuo A."/>
            <person name="LaButti K."/>
            <person name="Pangilinan J."/>
            <person name="Andreopoulos W."/>
            <person name="Tritt A."/>
            <person name="Riley R."/>
            <person name="Hundley H."/>
            <person name="Johnson J."/>
            <person name="Lipzen A."/>
            <person name="Barry K."/>
            <person name="Lang B.F."/>
            <person name="Cuomo C.A."/>
            <person name="Buchler N.E."/>
            <person name="Grigoriev I.V."/>
            <person name="Spatafora J.W."/>
            <person name="Stajich J.E."/>
            <person name="James T.Y."/>
        </authorList>
    </citation>
    <scope>NUCLEOTIDE SEQUENCE</scope>
    <source>
        <strain evidence="8">AG</strain>
    </source>
</reference>
<dbReference type="EMBL" id="MU620919">
    <property type="protein sequence ID" value="KAI8579616.1"/>
    <property type="molecule type" value="Genomic_DNA"/>
</dbReference>
<dbReference type="Pfam" id="PF00248">
    <property type="entry name" value="Aldo_ket_red"/>
    <property type="match status" value="1"/>
</dbReference>
<dbReference type="InterPro" id="IPR018170">
    <property type="entry name" value="Aldo/ket_reductase_CS"/>
</dbReference>
<comment type="similarity">
    <text evidence="1">Belongs to the aldo/keto reductase family.</text>
</comment>
<dbReference type="RefSeq" id="XP_051444620.1">
    <property type="nucleotide sequence ID" value="XM_051589152.1"/>
</dbReference>
<dbReference type="SUPFAM" id="SSF51430">
    <property type="entry name" value="NAD(P)-linked oxidoreductase"/>
    <property type="match status" value="1"/>
</dbReference>
<accession>A0AAD5HEI1</accession>
<keyword evidence="3" id="KW-0560">Oxidoreductase</keyword>